<dbReference type="PANTHER" id="PTHR45700">
    <property type="entry name" value="UBIQUITIN-PROTEIN LIGASE E3C"/>
    <property type="match status" value="1"/>
</dbReference>
<sequence length="999" mass="114905">MRLFLFRFAHIRQPGEAVKIQKWWRRMLEIRAAKKPLRTIFEGDETGLTGLRCLVLIGAHDDILGRWARAMIQLGPGAILDRVLGRQSTSWLVLLRKATLLLVLSLHYVPESPNASLYLEILTILLSNEGAIATSGAQGTVFCQAIAAYLMKKQFYGLLRKLIPKLPIQSSTSLQPYLTLCVLPLSIYPEDSPEFSKIYVDIFVHILSLPLLPNRLPPDSPSPFISYILLTKLEKLADLISSINQNLNCFSPVDLAANLFMFVSPHYERLSPTAFTSYLQLSVMLINRFNVYSWHSSSALEPRNNAKPHWQTNPVDHDSDFSDGQSDYEDSQLDEDDLPSTLQVNAESIKWISKVAACPHITHLLNFTQSQAILFPYLAAYLFVVTATWPSSQQEIHNIVLASSNGRLVGDLYREVVRRSPLGQEEDSKNVYRSGSAIHWPPIILLADLYCQALQTMDDEEFFGKAPASYGRNPLTLEEVASFSVQLLNIIFSLYWRYSYDNPDFDDRDWNQIYVHVSPHVYCSWKALREKLLRCLLRIHARNCRRPFVRLGHWLIRSQLDMNSFIDAAIIQEQRDSETYYSQARRIITSQHWNSILPHLSLLKKIPFAIPFEVRVSIFQHFIVNDRLLHGSTERLNALGHHQRPRVKIRRGAVFFDGFAGLADVDLKAPLEIVMTDQFGQEEERIDGKGHFKEFCTSFCQQVFGTNLALWVKNKWGGFYPTTHGSATQDHILDWYWFIGRIIGKAMYDGILMEVGFAYFFLSKWLGRRSYFDDLFSLDPDLYHRLLSLKHSTENIEDLSLRFAIAAQESGVTRTADLMPNGHEITVTRENRLRYIDLCARYHLNAQIKRQSEAFLQGLSQLIQPKWLKMFDQRELRILIGGVHTPIDLDDLRRHTTYGGSYHNSHETIIAFWRVVNSFHRWQKHTLLQFVTSCSRPHVLGFKELVPNFSIRDDGSDENRLPTSSTCINLLKLPMYKGDRQLREMLLEAITFRAGFDSS</sequence>
<dbReference type="Proteomes" id="UP000027222">
    <property type="component" value="Unassembled WGS sequence"/>
</dbReference>
<reference evidence="9" key="1">
    <citation type="journal article" date="2014" name="Proc. Natl. Acad. Sci. U.S.A.">
        <title>Extensive sampling of basidiomycete genomes demonstrates inadequacy of the white-rot/brown-rot paradigm for wood decay fungi.</title>
        <authorList>
            <person name="Riley R."/>
            <person name="Salamov A.A."/>
            <person name="Brown D.W."/>
            <person name="Nagy L.G."/>
            <person name="Floudas D."/>
            <person name="Held B.W."/>
            <person name="Levasseur A."/>
            <person name="Lombard V."/>
            <person name="Morin E."/>
            <person name="Otillar R."/>
            <person name="Lindquist E.A."/>
            <person name="Sun H."/>
            <person name="LaButti K.M."/>
            <person name="Schmutz J."/>
            <person name="Jabbour D."/>
            <person name="Luo H."/>
            <person name="Baker S.E."/>
            <person name="Pisabarro A.G."/>
            <person name="Walton J.D."/>
            <person name="Blanchette R.A."/>
            <person name="Henrissat B."/>
            <person name="Martin F."/>
            <person name="Cullen D."/>
            <person name="Hibbett D.S."/>
            <person name="Grigoriev I.V."/>
        </authorList>
    </citation>
    <scope>NUCLEOTIDE SEQUENCE [LARGE SCALE GENOMIC DNA]</scope>
    <source>
        <strain evidence="9">CBS 339.88</strain>
    </source>
</reference>
<evidence type="ECO:0000256" key="1">
    <source>
        <dbReference type="ARBA" id="ARBA00000885"/>
    </source>
</evidence>
<dbReference type="Gene3D" id="3.90.1750.10">
    <property type="entry name" value="Hect, E3 ligase catalytic domains"/>
    <property type="match status" value="1"/>
</dbReference>
<evidence type="ECO:0000313" key="9">
    <source>
        <dbReference type="Proteomes" id="UP000027222"/>
    </source>
</evidence>
<dbReference type="Gene3D" id="3.30.2160.10">
    <property type="entry name" value="Hect, E3 ligase catalytic domain"/>
    <property type="match status" value="1"/>
</dbReference>
<evidence type="ECO:0000256" key="5">
    <source>
        <dbReference type="PROSITE-ProRule" id="PRU00104"/>
    </source>
</evidence>
<dbReference type="InterPro" id="IPR000569">
    <property type="entry name" value="HECT_dom"/>
</dbReference>
<dbReference type="InterPro" id="IPR044611">
    <property type="entry name" value="E3A/B/C-like"/>
</dbReference>
<dbReference type="Gene3D" id="3.30.2410.10">
    <property type="entry name" value="Hect, E3 ligase catalytic domain"/>
    <property type="match status" value="1"/>
</dbReference>
<evidence type="ECO:0000256" key="2">
    <source>
        <dbReference type="ARBA" id="ARBA00012485"/>
    </source>
</evidence>
<dbReference type="FunFam" id="3.30.2160.10:FF:000002">
    <property type="entry name" value="Putative Ubiquitin-protein ligase E3C"/>
    <property type="match status" value="1"/>
</dbReference>
<dbReference type="PROSITE" id="PS50237">
    <property type="entry name" value="HECT"/>
    <property type="match status" value="1"/>
</dbReference>
<gene>
    <name evidence="8" type="ORF">GALMADRAFT_146468</name>
</gene>
<feature type="active site" description="Glycyl thioester intermediate" evidence="5">
    <location>
        <position position="967"/>
    </location>
</feature>
<dbReference type="GO" id="GO:0000209">
    <property type="term" value="P:protein polyubiquitination"/>
    <property type="evidence" value="ECO:0007669"/>
    <property type="project" value="InterPro"/>
</dbReference>
<dbReference type="EC" id="2.3.2.26" evidence="2"/>
<dbReference type="SUPFAM" id="SSF56204">
    <property type="entry name" value="Hect, E3 ligase catalytic domain"/>
    <property type="match status" value="1"/>
</dbReference>
<dbReference type="OrthoDB" id="8068875at2759"/>
<dbReference type="STRING" id="685588.A0A067SN60"/>
<dbReference type="HOGENOM" id="CLU_002173_2_4_1"/>
<keyword evidence="9" id="KW-1185">Reference proteome</keyword>
<dbReference type="EMBL" id="KL142409">
    <property type="protein sequence ID" value="KDR68223.1"/>
    <property type="molecule type" value="Genomic_DNA"/>
</dbReference>
<feature type="compositionally biased region" description="Acidic residues" evidence="6">
    <location>
        <begin position="326"/>
        <end position="336"/>
    </location>
</feature>
<name>A0A067SN60_GALM3</name>
<evidence type="ECO:0000259" key="7">
    <source>
        <dbReference type="PROSITE" id="PS50237"/>
    </source>
</evidence>
<dbReference type="FunFam" id="3.30.2410.10:FF:000011">
    <property type="entry name" value="Putative Ubiquitin-protein ligase E3C"/>
    <property type="match status" value="1"/>
</dbReference>
<dbReference type="InterPro" id="IPR035983">
    <property type="entry name" value="Hect_E3_ubiquitin_ligase"/>
</dbReference>
<feature type="region of interest" description="Disordered" evidence="6">
    <location>
        <begin position="303"/>
        <end position="336"/>
    </location>
</feature>
<evidence type="ECO:0000256" key="6">
    <source>
        <dbReference type="SAM" id="MobiDB-lite"/>
    </source>
</evidence>
<dbReference type="GO" id="GO:0061630">
    <property type="term" value="F:ubiquitin protein ligase activity"/>
    <property type="evidence" value="ECO:0007669"/>
    <property type="project" value="UniProtKB-EC"/>
</dbReference>
<organism evidence="8 9">
    <name type="scientific">Galerina marginata (strain CBS 339.88)</name>
    <dbReference type="NCBI Taxonomy" id="685588"/>
    <lineage>
        <taxon>Eukaryota</taxon>
        <taxon>Fungi</taxon>
        <taxon>Dikarya</taxon>
        <taxon>Basidiomycota</taxon>
        <taxon>Agaricomycotina</taxon>
        <taxon>Agaricomycetes</taxon>
        <taxon>Agaricomycetidae</taxon>
        <taxon>Agaricales</taxon>
        <taxon>Agaricineae</taxon>
        <taxon>Strophariaceae</taxon>
        <taxon>Galerina</taxon>
    </lineage>
</organism>
<dbReference type="AlphaFoldDB" id="A0A067SN60"/>
<feature type="domain" description="HECT" evidence="7">
    <location>
        <begin position="663"/>
        <end position="999"/>
    </location>
</feature>
<keyword evidence="4 5" id="KW-0833">Ubl conjugation pathway</keyword>
<dbReference type="GO" id="GO:0006511">
    <property type="term" value="P:ubiquitin-dependent protein catabolic process"/>
    <property type="evidence" value="ECO:0007669"/>
    <property type="project" value="TreeGrafter"/>
</dbReference>
<dbReference type="PANTHER" id="PTHR45700:SF2">
    <property type="entry name" value="UBIQUITIN-PROTEIN LIGASE E3C"/>
    <property type="match status" value="1"/>
</dbReference>
<dbReference type="SMART" id="SM00119">
    <property type="entry name" value="HECTc"/>
    <property type="match status" value="1"/>
</dbReference>
<evidence type="ECO:0000313" key="8">
    <source>
        <dbReference type="EMBL" id="KDR68223.1"/>
    </source>
</evidence>
<proteinExistence type="predicted"/>
<accession>A0A067SN60</accession>
<protein>
    <recommendedName>
        <fullName evidence="2">HECT-type E3 ubiquitin transferase</fullName>
        <ecNumber evidence="2">2.3.2.26</ecNumber>
    </recommendedName>
</protein>
<evidence type="ECO:0000256" key="4">
    <source>
        <dbReference type="ARBA" id="ARBA00022786"/>
    </source>
</evidence>
<dbReference type="Pfam" id="PF00632">
    <property type="entry name" value="HECT"/>
    <property type="match status" value="1"/>
</dbReference>
<evidence type="ECO:0000256" key="3">
    <source>
        <dbReference type="ARBA" id="ARBA00022679"/>
    </source>
</evidence>
<keyword evidence="3" id="KW-0808">Transferase</keyword>
<comment type="catalytic activity">
    <reaction evidence="1">
        <text>S-ubiquitinyl-[E2 ubiquitin-conjugating enzyme]-L-cysteine + [acceptor protein]-L-lysine = [E2 ubiquitin-conjugating enzyme]-L-cysteine + N(6)-ubiquitinyl-[acceptor protein]-L-lysine.</text>
        <dbReference type="EC" id="2.3.2.26"/>
    </reaction>
</comment>
<dbReference type="CDD" id="cd00078">
    <property type="entry name" value="HECTc"/>
    <property type="match status" value="1"/>
</dbReference>